<reference evidence="1 2" key="1">
    <citation type="submission" date="2022-12" db="EMBL/GenBank/DDBJ databases">
        <title>Draft genome sequence of Paenibacillus sp. dW9.</title>
        <authorList>
            <person name="Choi E.-W."/>
            <person name="Kim D.-U."/>
        </authorList>
    </citation>
    <scope>NUCLEOTIDE SEQUENCE [LARGE SCALE GENOMIC DNA]</scope>
    <source>
        <strain evidence="2">dW9</strain>
    </source>
</reference>
<evidence type="ECO:0000313" key="1">
    <source>
        <dbReference type="EMBL" id="MCZ8515138.1"/>
    </source>
</evidence>
<keyword evidence="2" id="KW-1185">Reference proteome</keyword>
<sequence>MSCHPHCPTREVFDPPVRVFQDFFHPQIVNVIHPIEIVNRHHCVPVPNHLFCVSVKDEFCNATIAAKKVKRRKR</sequence>
<dbReference type="RefSeq" id="WP_269883663.1">
    <property type="nucleotide sequence ID" value="NZ_JAQAGZ010000015.1"/>
</dbReference>
<comment type="caution">
    <text evidence="1">The sequence shown here is derived from an EMBL/GenBank/DDBJ whole genome shotgun (WGS) entry which is preliminary data.</text>
</comment>
<gene>
    <name evidence="1" type="ORF">O9H85_22500</name>
</gene>
<name>A0ABT4QE21_9BACL</name>
<evidence type="ECO:0000313" key="2">
    <source>
        <dbReference type="Proteomes" id="UP001527882"/>
    </source>
</evidence>
<accession>A0ABT4QE21</accession>
<dbReference type="Proteomes" id="UP001527882">
    <property type="component" value="Unassembled WGS sequence"/>
</dbReference>
<proteinExistence type="predicted"/>
<protein>
    <recommendedName>
        <fullName evidence="3">Spore coat protein D</fullName>
    </recommendedName>
</protein>
<evidence type="ECO:0008006" key="3">
    <source>
        <dbReference type="Google" id="ProtNLM"/>
    </source>
</evidence>
<dbReference type="EMBL" id="JAQAGZ010000015">
    <property type="protein sequence ID" value="MCZ8515138.1"/>
    <property type="molecule type" value="Genomic_DNA"/>
</dbReference>
<organism evidence="1 2">
    <name type="scientific">Paenibacillus gyeongsangnamensis</name>
    <dbReference type="NCBI Taxonomy" id="3388067"/>
    <lineage>
        <taxon>Bacteria</taxon>
        <taxon>Bacillati</taxon>
        <taxon>Bacillota</taxon>
        <taxon>Bacilli</taxon>
        <taxon>Bacillales</taxon>
        <taxon>Paenibacillaceae</taxon>
        <taxon>Paenibacillus</taxon>
    </lineage>
</organism>